<dbReference type="PROSITE" id="PS50943">
    <property type="entry name" value="HTH_CROC1"/>
    <property type="match status" value="1"/>
</dbReference>
<dbReference type="SUPFAM" id="SSF47413">
    <property type="entry name" value="lambda repressor-like DNA-binding domains"/>
    <property type="match status" value="1"/>
</dbReference>
<dbReference type="GO" id="GO:0005829">
    <property type="term" value="C:cytosol"/>
    <property type="evidence" value="ECO:0007669"/>
    <property type="project" value="TreeGrafter"/>
</dbReference>
<dbReference type="Pfam" id="PF01381">
    <property type="entry name" value="HTH_3"/>
    <property type="match status" value="1"/>
</dbReference>
<dbReference type="Gene3D" id="2.60.120.10">
    <property type="entry name" value="Jelly Rolls"/>
    <property type="match status" value="1"/>
</dbReference>
<dbReference type="Pfam" id="PF07883">
    <property type="entry name" value="Cupin_2"/>
    <property type="match status" value="1"/>
</dbReference>
<keyword evidence="1" id="KW-0238">DNA-binding</keyword>
<dbReference type="CDD" id="cd02209">
    <property type="entry name" value="cupin_XRE_C"/>
    <property type="match status" value="1"/>
</dbReference>
<dbReference type="InterPro" id="IPR014710">
    <property type="entry name" value="RmlC-like_jellyroll"/>
</dbReference>
<keyword evidence="4" id="KW-1185">Reference proteome</keyword>
<evidence type="ECO:0000313" key="3">
    <source>
        <dbReference type="EMBL" id="PKV91611.1"/>
    </source>
</evidence>
<protein>
    <submittedName>
        <fullName evidence="3">XRE family transcriptional regulator</fullName>
    </submittedName>
</protein>
<dbReference type="GO" id="GO:0003700">
    <property type="term" value="F:DNA-binding transcription factor activity"/>
    <property type="evidence" value="ECO:0007669"/>
    <property type="project" value="TreeGrafter"/>
</dbReference>
<dbReference type="AlphaFoldDB" id="A0A2N3WCK8"/>
<sequence length="222" mass="24224">MFIVGLTATPRATILSAIRGAGTAQRDQPRPVTCAGAPFDDNDRVTVTRIREFRTLRGLTVRQLADQAGVSTGLISQVERGVTDPSLETMRRIAEVLDIPLFSLFQEPDEETVAVIRHDDRYRISSPHHAITYTRASPGGAKLEVLEGVLEPGGVSSDELRSHPSEECVVVIAGRLTVQVGEQTHVLKTGDSCHFDSAIPHRFRNDGRTAARFLVSVTPPSY</sequence>
<dbReference type="GO" id="GO:0003677">
    <property type="term" value="F:DNA binding"/>
    <property type="evidence" value="ECO:0007669"/>
    <property type="project" value="UniProtKB-KW"/>
</dbReference>
<dbReference type="Gene3D" id="1.10.260.40">
    <property type="entry name" value="lambda repressor-like DNA-binding domains"/>
    <property type="match status" value="1"/>
</dbReference>
<evidence type="ECO:0000313" key="4">
    <source>
        <dbReference type="Proteomes" id="UP000233750"/>
    </source>
</evidence>
<dbReference type="SUPFAM" id="SSF51182">
    <property type="entry name" value="RmlC-like cupins"/>
    <property type="match status" value="1"/>
</dbReference>
<reference evidence="3 4" key="1">
    <citation type="submission" date="2017-12" db="EMBL/GenBank/DDBJ databases">
        <title>Sequencing the genomes of 1000 Actinobacteria strains.</title>
        <authorList>
            <person name="Klenk H.-P."/>
        </authorList>
    </citation>
    <scope>NUCLEOTIDE SEQUENCE [LARGE SCALE GENOMIC DNA]</scope>
    <source>
        <strain evidence="3 4">DSM 45165</strain>
    </source>
</reference>
<evidence type="ECO:0000259" key="2">
    <source>
        <dbReference type="PROSITE" id="PS50943"/>
    </source>
</evidence>
<evidence type="ECO:0000256" key="1">
    <source>
        <dbReference type="ARBA" id="ARBA00023125"/>
    </source>
</evidence>
<dbReference type="PANTHER" id="PTHR46797">
    <property type="entry name" value="HTH-TYPE TRANSCRIPTIONAL REGULATOR"/>
    <property type="match status" value="1"/>
</dbReference>
<dbReference type="SMART" id="SM00530">
    <property type="entry name" value="HTH_XRE"/>
    <property type="match status" value="1"/>
</dbReference>
<organism evidence="3 4">
    <name type="scientific">Amycolatopsis echigonensis</name>
    <dbReference type="NCBI Taxonomy" id="2576905"/>
    <lineage>
        <taxon>Bacteria</taxon>
        <taxon>Bacillati</taxon>
        <taxon>Actinomycetota</taxon>
        <taxon>Actinomycetes</taxon>
        <taxon>Pseudonocardiales</taxon>
        <taxon>Pseudonocardiaceae</taxon>
        <taxon>Amycolatopsis</taxon>
    </lineage>
</organism>
<name>A0A2N3WCK8_9PSEU</name>
<feature type="domain" description="HTH cro/C1-type" evidence="2">
    <location>
        <begin position="50"/>
        <end position="105"/>
    </location>
</feature>
<proteinExistence type="predicted"/>
<dbReference type="InterPro" id="IPR001387">
    <property type="entry name" value="Cro/C1-type_HTH"/>
</dbReference>
<dbReference type="EMBL" id="PJMY01000003">
    <property type="protein sequence ID" value="PKV91611.1"/>
    <property type="molecule type" value="Genomic_DNA"/>
</dbReference>
<dbReference type="InterPro" id="IPR010982">
    <property type="entry name" value="Lambda_DNA-bd_dom_sf"/>
</dbReference>
<dbReference type="InterPro" id="IPR050807">
    <property type="entry name" value="TransReg_Diox_bact_type"/>
</dbReference>
<dbReference type="InterPro" id="IPR013096">
    <property type="entry name" value="Cupin_2"/>
</dbReference>
<comment type="caution">
    <text evidence="3">The sequence shown here is derived from an EMBL/GenBank/DDBJ whole genome shotgun (WGS) entry which is preliminary data.</text>
</comment>
<gene>
    <name evidence="3" type="ORF">ATK30_2392</name>
</gene>
<dbReference type="InterPro" id="IPR011051">
    <property type="entry name" value="RmlC_Cupin_sf"/>
</dbReference>
<dbReference type="CDD" id="cd00093">
    <property type="entry name" value="HTH_XRE"/>
    <property type="match status" value="1"/>
</dbReference>
<accession>A0A2N3WCK8</accession>
<dbReference type="PANTHER" id="PTHR46797:SF1">
    <property type="entry name" value="METHYLPHOSPHONATE SYNTHASE"/>
    <property type="match status" value="1"/>
</dbReference>
<dbReference type="Proteomes" id="UP000233750">
    <property type="component" value="Unassembled WGS sequence"/>
</dbReference>